<evidence type="ECO:0000256" key="1">
    <source>
        <dbReference type="SAM" id="Phobius"/>
    </source>
</evidence>
<sequence>MIPTIGSADRAIKDLQAISAGSMHMIARLQDRKPAEFKVLTRAVQARLKEARPPRADGRDDEAATLGVLLELIGPITRDLMQDNDVRSALGRLAQEFAQIEATDGPELTLSAASPSVGPRMFAAPAGLVVSLLYPGLAIAVLVVGVGILVWAADEIEAEKKKNEDEDYEP</sequence>
<dbReference type="EMBL" id="CP157484">
    <property type="protein sequence ID" value="XBO37013.1"/>
    <property type="molecule type" value="Genomic_DNA"/>
</dbReference>
<name>A0AAU7J9Q0_9HYPH</name>
<dbReference type="AlphaFoldDB" id="A0AAU7J9Q0"/>
<keyword evidence="1" id="KW-0812">Transmembrane</keyword>
<organism evidence="2">
    <name type="scientific">Alsobacter sp. KACC 23698</name>
    <dbReference type="NCBI Taxonomy" id="3149229"/>
    <lineage>
        <taxon>Bacteria</taxon>
        <taxon>Pseudomonadati</taxon>
        <taxon>Pseudomonadota</taxon>
        <taxon>Alphaproteobacteria</taxon>
        <taxon>Hyphomicrobiales</taxon>
        <taxon>Alsobacteraceae</taxon>
        <taxon>Alsobacter</taxon>
    </lineage>
</organism>
<keyword evidence="1" id="KW-0472">Membrane</keyword>
<evidence type="ECO:0008006" key="3">
    <source>
        <dbReference type="Google" id="ProtNLM"/>
    </source>
</evidence>
<accession>A0AAU7J9Q0</accession>
<feature type="transmembrane region" description="Helical" evidence="1">
    <location>
        <begin position="132"/>
        <end position="153"/>
    </location>
</feature>
<dbReference type="RefSeq" id="WP_406853835.1">
    <property type="nucleotide sequence ID" value="NZ_CP157484.1"/>
</dbReference>
<keyword evidence="1" id="KW-1133">Transmembrane helix</keyword>
<evidence type="ECO:0000313" key="2">
    <source>
        <dbReference type="EMBL" id="XBO37013.1"/>
    </source>
</evidence>
<gene>
    <name evidence="2" type="ORF">ABEG18_14845</name>
</gene>
<proteinExistence type="predicted"/>
<reference evidence="2" key="1">
    <citation type="submission" date="2024-05" db="EMBL/GenBank/DDBJ databases">
        <authorList>
            <person name="Kim S."/>
            <person name="Heo J."/>
            <person name="Choi H."/>
            <person name="Choi Y."/>
            <person name="Kwon S.-W."/>
            <person name="Kim Y."/>
        </authorList>
    </citation>
    <scope>NUCLEOTIDE SEQUENCE</scope>
    <source>
        <strain evidence="2">KACC 23698</strain>
    </source>
</reference>
<protein>
    <recommendedName>
        <fullName evidence="3">DUF4342 domain-containing protein</fullName>
    </recommendedName>
</protein>